<dbReference type="Pfam" id="PF24048">
    <property type="entry name" value="LRR_NXF1-5"/>
    <property type="match status" value="1"/>
</dbReference>
<dbReference type="GO" id="GO:0005654">
    <property type="term" value="C:nucleoplasm"/>
    <property type="evidence" value="ECO:0007669"/>
    <property type="project" value="UniProtKB-SubCell"/>
</dbReference>
<dbReference type="FunFam" id="3.80.10.10:FF:000384">
    <property type="entry name" value="Nuclear RNA export factor 1"/>
    <property type="match status" value="1"/>
</dbReference>
<evidence type="ECO:0000256" key="3">
    <source>
        <dbReference type="ARBA" id="ARBA00022448"/>
    </source>
</evidence>
<protein>
    <recommendedName>
        <fullName evidence="14">Nuclear RNA export factor 1</fullName>
    </recommendedName>
</protein>
<dbReference type="EMBL" id="LR899012">
    <property type="protein sequence ID" value="CAD7086631.1"/>
    <property type="molecule type" value="Genomic_DNA"/>
</dbReference>
<dbReference type="Pfam" id="PF22602">
    <property type="entry name" value="NXF_NTF2"/>
    <property type="match status" value="1"/>
</dbReference>
<dbReference type="InterPro" id="IPR009060">
    <property type="entry name" value="UBA-like_sf"/>
</dbReference>
<keyword evidence="7" id="KW-0694">RNA-binding</keyword>
<dbReference type="Gene3D" id="1.10.8.10">
    <property type="entry name" value="DNA helicase RuvA subunit, C-terminal domain"/>
    <property type="match status" value="1"/>
</dbReference>
<feature type="compositionally biased region" description="Basic residues" evidence="9">
    <location>
        <begin position="99"/>
        <end position="108"/>
    </location>
</feature>
<dbReference type="OrthoDB" id="25872at2759"/>
<dbReference type="InParanoid" id="A0A7R8UT84"/>
<evidence type="ECO:0000256" key="5">
    <source>
        <dbReference type="ARBA" id="ARBA00022737"/>
    </source>
</evidence>
<evidence type="ECO:0000256" key="9">
    <source>
        <dbReference type="SAM" id="MobiDB-lite"/>
    </source>
</evidence>
<dbReference type="InterPro" id="IPR005637">
    <property type="entry name" value="TAP_C_dom"/>
</dbReference>
<dbReference type="AlphaFoldDB" id="A0A7R8UT84"/>
<dbReference type="PROSITE" id="PS51281">
    <property type="entry name" value="TAP_C"/>
    <property type="match status" value="1"/>
</dbReference>
<dbReference type="InterPro" id="IPR032675">
    <property type="entry name" value="LRR_dom_sf"/>
</dbReference>
<evidence type="ECO:0000256" key="7">
    <source>
        <dbReference type="ARBA" id="ARBA00022884"/>
    </source>
</evidence>
<name>A0A7R8UT84_HERIL</name>
<dbReference type="InterPro" id="IPR035979">
    <property type="entry name" value="RBD_domain_sf"/>
</dbReference>
<evidence type="ECO:0000313" key="12">
    <source>
        <dbReference type="EMBL" id="CAD7086631.1"/>
    </source>
</evidence>
<feature type="region of interest" description="Disordered" evidence="9">
    <location>
        <begin position="95"/>
        <end position="114"/>
    </location>
</feature>
<dbReference type="Pfam" id="PF03943">
    <property type="entry name" value="TAP_C"/>
    <property type="match status" value="1"/>
</dbReference>
<feature type="domain" description="TAP-C" evidence="11">
    <location>
        <begin position="584"/>
        <end position="638"/>
    </location>
</feature>
<reference evidence="12 13" key="1">
    <citation type="submission" date="2020-11" db="EMBL/GenBank/DDBJ databases">
        <authorList>
            <person name="Wallbank WR R."/>
            <person name="Pardo Diaz C."/>
            <person name="Kozak K."/>
            <person name="Martin S."/>
            <person name="Jiggins C."/>
            <person name="Moest M."/>
            <person name="Warren A I."/>
            <person name="Generalovic N T."/>
            <person name="Byers J.R.P. K."/>
            <person name="Montejo-Kovacevich G."/>
            <person name="Yen C E."/>
        </authorList>
    </citation>
    <scope>NUCLEOTIDE SEQUENCE [LARGE SCALE GENOMIC DNA]</scope>
</reference>
<dbReference type="GO" id="GO:0005635">
    <property type="term" value="C:nuclear envelope"/>
    <property type="evidence" value="ECO:0007669"/>
    <property type="project" value="UniProtKB-ARBA"/>
</dbReference>
<dbReference type="InterPro" id="IPR030217">
    <property type="entry name" value="NXF_fam"/>
</dbReference>
<keyword evidence="5" id="KW-0677">Repeat</keyword>
<dbReference type="InterPro" id="IPR032710">
    <property type="entry name" value="NTF2-like_dom_sf"/>
</dbReference>
<dbReference type="GO" id="GO:0005737">
    <property type="term" value="C:cytoplasm"/>
    <property type="evidence" value="ECO:0007669"/>
    <property type="project" value="InterPro"/>
</dbReference>
<sequence>MSRRGGFGGRGRNWNQNRHNSGSSNNWSHDGDNRFTRFQDAQDVEDFERKPKNTKRHVSFKPSGVVGRGGMKNRNFQLAIKARLEDDEEMADFGFSKANHSKKNRRKGSPVPRKLPPSSAGWYMVTIPFGRKYEKDVLIRHILTAISPEIFIPNYWKYENEDAVFYVDDAKIAERLMQANWEIQMPDGFKLSIRVRPGVPQVQIDANVKERMKLVMAKRYNAATKALDLTKFHADPDLKDIFCALSRPSIMLAAIDIMEANIPDLEALNLNDNRIHLLDHFKCMAKKLPNLKILYLANNRIQTSIALLNLKTIPLIEIMLEGNPFKNRFKNDALYKSDIRRKFPKLRKLDGIELEPEIGFDVAEQTTLPPAKASFLCDAAGADVVRQFIEQYFIIYDSANRQPLLDAYHEQAMLSLSVASNSYQGARLNNYFDWSRNILRMAGDKSRHIRYGRLPVVSFLSELPKTQHDPQSFSVDLTLFTPKLINFVVTGVFRELSKKEQYGNGNPDSPKIMRSFQRVFMIVPMANGGFCIRNEMLFISNPTQAQSKMAFKPRPAEPIQPAPAVPQVAPAVPNVVTSPVVDESTKLQMIQALSTQSTMNFEWSKKCLEETLWDYNRAINVFTELHKQGKIPPDAFAK</sequence>
<dbReference type="GO" id="GO:0003723">
    <property type="term" value="F:RNA binding"/>
    <property type="evidence" value="ECO:0007669"/>
    <property type="project" value="UniProtKB-KW"/>
</dbReference>
<evidence type="ECO:0000259" key="11">
    <source>
        <dbReference type="PROSITE" id="PS51281"/>
    </source>
</evidence>
<dbReference type="Gene3D" id="3.10.450.50">
    <property type="match status" value="1"/>
</dbReference>
<feature type="compositionally biased region" description="Gly residues" evidence="9">
    <location>
        <begin position="1"/>
        <end position="11"/>
    </location>
</feature>
<dbReference type="PANTHER" id="PTHR10662:SF22">
    <property type="entry name" value="NUCLEAR RNA EXPORT FACTOR 1"/>
    <property type="match status" value="1"/>
</dbReference>
<evidence type="ECO:0000256" key="6">
    <source>
        <dbReference type="ARBA" id="ARBA00022816"/>
    </source>
</evidence>
<dbReference type="OMA" id="YGGHEAW"/>
<dbReference type="InterPro" id="IPR057125">
    <property type="entry name" value="NXF1/2/3/5-like_LRR"/>
</dbReference>
<dbReference type="FunFam" id="1.10.8.10:FF:000018">
    <property type="entry name" value="Nuclear RNA export factor 1"/>
    <property type="match status" value="1"/>
</dbReference>
<dbReference type="PROSITE" id="PS51450">
    <property type="entry name" value="LRR"/>
    <property type="match status" value="1"/>
</dbReference>
<feature type="region of interest" description="Disordered" evidence="9">
    <location>
        <begin position="1"/>
        <end position="66"/>
    </location>
</feature>
<dbReference type="InterPro" id="IPR002075">
    <property type="entry name" value="NTF2_dom"/>
</dbReference>
<organism evidence="12 13">
    <name type="scientific">Hermetia illucens</name>
    <name type="common">Black soldier fly</name>
    <dbReference type="NCBI Taxonomy" id="343691"/>
    <lineage>
        <taxon>Eukaryota</taxon>
        <taxon>Metazoa</taxon>
        <taxon>Ecdysozoa</taxon>
        <taxon>Arthropoda</taxon>
        <taxon>Hexapoda</taxon>
        <taxon>Insecta</taxon>
        <taxon>Pterygota</taxon>
        <taxon>Neoptera</taxon>
        <taxon>Endopterygota</taxon>
        <taxon>Diptera</taxon>
        <taxon>Brachycera</taxon>
        <taxon>Stratiomyomorpha</taxon>
        <taxon>Stratiomyidae</taxon>
        <taxon>Hermetiinae</taxon>
        <taxon>Hermetia</taxon>
    </lineage>
</organism>
<evidence type="ECO:0000256" key="8">
    <source>
        <dbReference type="ARBA" id="ARBA00023242"/>
    </source>
</evidence>
<dbReference type="InterPro" id="IPR018222">
    <property type="entry name" value="Nuclear_transport_factor_2_euk"/>
</dbReference>
<proteinExistence type="inferred from homology"/>
<evidence type="ECO:0000313" key="13">
    <source>
        <dbReference type="Proteomes" id="UP000594454"/>
    </source>
</evidence>
<dbReference type="PANTHER" id="PTHR10662">
    <property type="entry name" value="NUCLEAR RNA EXPORT FACTOR"/>
    <property type="match status" value="1"/>
</dbReference>
<evidence type="ECO:0000256" key="4">
    <source>
        <dbReference type="ARBA" id="ARBA00022614"/>
    </source>
</evidence>
<gene>
    <name evidence="12" type="ORF">HERILL_LOCUS9389</name>
</gene>
<comment type="similarity">
    <text evidence="2">Belongs to the NXF family.</text>
</comment>
<dbReference type="SUPFAM" id="SSF46934">
    <property type="entry name" value="UBA-like"/>
    <property type="match status" value="1"/>
</dbReference>
<keyword evidence="4" id="KW-0433">Leucine-rich repeat</keyword>
<dbReference type="GO" id="GO:0016973">
    <property type="term" value="P:poly(A)+ mRNA export from nucleus"/>
    <property type="evidence" value="ECO:0007669"/>
    <property type="project" value="TreeGrafter"/>
</dbReference>
<keyword evidence="13" id="KW-1185">Reference proteome</keyword>
<evidence type="ECO:0000259" key="10">
    <source>
        <dbReference type="PROSITE" id="PS50177"/>
    </source>
</evidence>
<keyword evidence="8" id="KW-0539">Nucleus</keyword>
<keyword evidence="6" id="KW-0509">mRNA transport</keyword>
<dbReference type="SUPFAM" id="SSF52058">
    <property type="entry name" value="L domain-like"/>
    <property type="match status" value="1"/>
</dbReference>
<dbReference type="Gene3D" id="3.30.70.330">
    <property type="match status" value="1"/>
</dbReference>
<keyword evidence="3" id="KW-0813">Transport</keyword>
<evidence type="ECO:0000256" key="1">
    <source>
        <dbReference type="ARBA" id="ARBA00004642"/>
    </source>
</evidence>
<feature type="domain" description="NTF2" evidence="10">
    <location>
        <begin position="384"/>
        <end position="539"/>
    </location>
</feature>
<dbReference type="Proteomes" id="UP000594454">
    <property type="component" value="Chromosome 4"/>
</dbReference>
<dbReference type="InterPro" id="IPR012677">
    <property type="entry name" value="Nucleotide-bd_a/b_plait_sf"/>
</dbReference>
<dbReference type="CDD" id="cd14342">
    <property type="entry name" value="UBA_TAP-C"/>
    <property type="match status" value="1"/>
</dbReference>
<dbReference type="SMART" id="SM00804">
    <property type="entry name" value="TAP_C"/>
    <property type="match status" value="1"/>
</dbReference>
<comment type="subcellular location">
    <subcellularLocation>
        <location evidence="1">Nucleus</location>
        <location evidence="1">Nucleoplasm</location>
    </subcellularLocation>
</comment>
<dbReference type="InterPro" id="IPR015245">
    <property type="entry name" value="Tap_RNA-bd"/>
</dbReference>
<dbReference type="CDD" id="cd00780">
    <property type="entry name" value="NTF2"/>
    <property type="match status" value="1"/>
</dbReference>
<evidence type="ECO:0008006" key="14">
    <source>
        <dbReference type="Google" id="ProtNLM"/>
    </source>
</evidence>
<evidence type="ECO:0000256" key="2">
    <source>
        <dbReference type="ARBA" id="ARBA00009285"/>
    </source>
</evidence>
<dbReference type="PROSITE" id="PS50177">
    <property type="entry name" value="NTF2_DOMAIN"/>
    <property type="match status" value="1"/>
</dbReference>
<dbReference type="FunFam" id="3.10.450.50:FF:000004">
    <property type="entry name" value="Nuclear RNA export factor 1"/>
    <property type="match status" value="1"/>
</dbReference>
<accession>A0A7R8UT84</accession>
<dbReference type="Gene3D" id="3.80.10.10">
    <property type="entry name" value="Ribonuclease Inhibitor"/>
    <property type="match status" value="1"/>
</dbReference>
<dbReference type="FunCoup" id="A0A7R8UT84">
    <property type="interactions" value="1042"/>
</dbReference>
<dbReference type="SUPFAM" id="SSF54427">
    <property type="entry name" value="NTF2-like"/>
    <property type="match status" value="1"/>
</dbReference>
<dbReference type="SUPFAM" id="SSF54928">
    <property type="entry name" value="RNA-binding domain, RBD"/>
    <property type="match status" value="1"/>
</dbReference>
<dbReference type="InterPro" id="IPR001611">
    <property type="entry name" value="Leu-rich_rpt"/>
</dbReference>
<dbReference type="Pfam" id="PF09162">
    <property type="entry name" value="Tap-RNA_bind"/>
    <property type="match status" value="1"/>
</dbReference>